<dbReference type="AlphaFoldDB" id="A0A4Y3VEX1"/>
<feature type="region of interest" description="Disordered" evidence="1">
    <location>
        <begin position="80"/>
        <end position="122"/>
    </location>
</feature>
<keyword evidence="3" id="KW-1185">Reference proteome</keyword>
<reference evidence="2 3" key="1">
    <citation type="submission" date="2019-06" db="EMBL/GenBank/DDBJ databases">
        <title>Whole genome shotgun sequence of Streptomyces spinoverrucosus NBRC 14228.</title>
        <authorList>
            <person name="Hosoyama A."/>
            <person name="Uohara A."/>
            <person name="Ohji S."/>
            <person name="Ichikawa N."/>
        </authorList>
    </citation>
    <scope>NUCLEOTIDE SEQUENCE [LARGE SCALE GENOMIC DNA]</scope>
    <source>
        <strain evidence="2 3">NBRC 14228</strain>
    </source>
</reference>
<proteinExistence type="predicted"/>
<sequence length="137" mass="14727">MARVGVHVRTAQMIAFRRSSSRANRSSRGAGDRREDADVLTGQDAPALLDEMVGVGLDLVGPARGDESLHPPGVQVDAQAETAERGRRPLQHVTHGVRTRGRDRQPLGVYGQSVGPEPGVHLFGAVPHPFRSRARDA</sequence>
<name>A0A4Y3VEX1_9ACTN</name>
<organism evidence="2 3">
    <name type="scientific">Streptomyces spinoverrucosus</name>
    <dbReference type="NCBI Taxonomy" id="284043"/>
    <lineage>
        <taxon>Bacteria</taxon>
        <taxon>Bacillati</taxon>
        <taxon>Actinomycetota</taxon>
        <taxon>Actinomycetes</taxon>
        <taxon>Kitasatosporales</taxon>
        <taxon>Streptomycetaceae</taxon>
        <taxon>Streptomyces</taxon>
    </lineage>
</organism>
<protein>
    <submittedName>
        <fullName evidence="2">Uncharacterized protein</fullName>
    </submittedName>
</protein>
<dbReference type="EMBL" id="BJND01000018">
    <property type="protein sequence ID" value="GEC05013.1"/>
    <property type="molecule type" value="Genomic_DNA"/>
</dbReference>
<evidence type="ECO:0000313" key="2">
    <source>
        <dbReference type="EMBL" id="GEC05013.1"/>
    </source>
</evidence>
<evidence type="ECO:0000313" key="3">
    <source>
        <dbReference type="Proteomes" id="UP000317881"/>
    </source>
</evidence>
<accession>A0A4Y3VEX1</accession>
<feature type="compositionally biased region" description="Low complexity" evidence="1">
    <location>
        <begin position="17"/>
        <end position="29"/>
    </location>
</feature>
<feature type="region of interest" description="Disordered" evidence="1">
    <location>
        <begin position="17"/>
        <end position="39"/>
    </location>
</feature>
<dbReference type="Proteomes" id="UP000317881">
    <property type="component" value="Unassembled WGS sequence"/>
</dbReference>
<comment type="caution">
    <text evidence="2">The sequence shown here is derived from an EMBL/GenBank/DDBJ whole genome shotgun (WGS) entry which is preliminary data.</text>
</comment>
<evidence type="ECO:0000256" key="1">
    <source>
        <dbReference type="SAM" id="MobiDB-lite"/>
    </source>
</evidence>
<gene>
    <name evidence="2" type="ORF">SSP24_26680</name>
</gene>